<dbReference type="PANTHER" id="PTHR46405">
    <property type="entry name" value="OS05G0141500 PROTEIN"/>
    <property type="match status" value="1"/>
</dbReference>
<dbReference type="Pfam" id="PF13920">
    <property type="entry name" value="zf-C3HC4_3"/>
    <property type="match status" value="1"/>
</dbReference>
<dbReference type="InterPro" id="IPR013083">
    <property type="entry name" value="Znf_RING/FYVE/PHD"/>
</dbReference>
<keyword evidence="1" id="KW-0863">Zinc-finger</keyword>
<name>A0AAV3PFU4_LITER</name>
<accession>A0AAV3PFU4</accession>
<feature type="domain" description="RING-type" evidence="3">
    <location>
        <begin position="835"/>
        <end position="875"/>
    </location>
</feature>
<feature type="coiled-coil region" evidence="2">
    <location>
        <begin position="677"/>
        <end position="718"/>
    </location>
</feature>
<dbReference type="InterPro" id="IPR046934">
    <property type="entry name" value="PIR2-like"/>
</dbReference>
<proteinExistence type="predicted"/>
<reference evidence="4 5" key="1">
    <citation type="submission" date="2024-01" db="EMBL/GenBank/DDBJ databases">
        <title>The complete chloroplast genome sequence of Lithospermum erythrorhizon: insights into the phylogenetic relationship among Boraginaceae species and the maternal lineages of purple gromwells.</title>
        <authorList>
            <person name="Okada T."/>
            <person name="Watanabe K."/>
        </authorList>
    </citation>
    <scope>NUCLEOTIDE SEQUENCE [LARGE SCALE GENOMIC DNA]</scope>
</reference>
<keyword evidence="5" id="KW-1185">Reference proteome</keyword>
<dbReference type="AlphaFoldDB" id="A0AAV3PFU4"/>
<evidence type="ECO:0000313" key="5">
    <source>
        <dbReference type="Proteomes" id="UP001454036"/>
    </source>
</evidence>
<dbReference type="EMBL" id="BAABME010001615">
    <property type="protein sequence ID" value="GAA0150574.1"/>
    <property type="molecule type" value="Genomic_DNA"/>
</dbReference>
<dbReference type="InterPro" id="IPR046527">
    <property type="entry name" value="PIR2-like_helical"/>
</dbReference>
<evidence type="ECO:0000259" key="3">
    <source>
        <dbReference type="PROSITE" id="PS50089"/>
    </source>
</evidence>
<dbReference type="InterPro" id="IPR001841">
    <property type="entry name" value="Znf_RING"/>
</dbReference>
<protein>
    <recommendedName>
        <fullName evidence="3">RING-type domain-containing protein</fullName>
    </recommendedName>
</protein>
<dbReference type="PANTHER" id="PTHR46405:SF2">
    <property type="entry name" value="OS05G0141500 PROTEIN"/>
    <property type="match status" value="1"/>
</dbReference>
<feature type="coiled-coil region" evidence="2">
    <location>
        <begin position="748"/>
        <end position="775"/>
    </location>
</feature>
<keyword evidence="2" id="KW-0175">Coiled coil</keyword>
<dbReference type="Pfam" id="PF20235">
    <property type="entry name" value="PIR2-like_helical"/>
    <property type="match status" value="1"/>
</dbReference>
<dbReference type="PROSITE" id="PS50089">
    <property type="entry name" value="ZF_RING_2"/>
    <property type="match status" value="1"/>
</dbReference>
<evidence type="ECO:0000313" key="4">
    <source>
        <dbReference type="EMBL" id="GAA0150574.1"/>
    </source>
</evidence>
<dbReference type="SUPFAM" id="SSF57850">
    <property type="entry name" value="RING/U-box"/>
    <property type="match status" value="1"/>
</dbReference>
<feature type="coiled-coil region" evidence="2">
    <location>
        <begin position="565"/>
        <end position="648"/>
    </location>
</feature>
<gene>
    <name evidence="4" type="ORF">LIER_09490</name>
</gene>
<evidence type="ECO:0000256" key="2">
    <source>
        <dbReference type="SAM" id="Coils"/>
    </source>
</evidence>
<dbReference type="CDD" id="cd23128">
    <property type="entry name" value="RING-HC_MIP1-like"/>
    <property type="match status" value="1"/>
</dbReference>
<dbReference type="GO" id="GO:0008270">
    <property type="term" value="F:zinc ion binding"/>
    <property type="evidence" value="ECO:0007669"/>
    <property type="project" value="UniProtKB-KW"/>
</dbReference>
<evidence type="ECO:0000256" key="1">
    <source>
        <dbReference type="PROSITE-ProRule" id="PRU00175"/>
    </source>
</evidence>
<dbReference type="Proteomes" id="UP001454036">
    <property type="component" value="Unassembled WGS sequence"/>
</dbReference>
<keyword evidence="1" id="KW-0862">Zinc</keyword>
<organism evidence="4 5">
    <name type="scientific">Lithospermum erythrorhizon</name>
    <name type="common">Purple gromwell</name>
    <name type="synonym">Lithospermum officinale var. erythrorhizon</name>
    <dbReference type="NCBI Taxonomy" id="34254"/>
    <lineage>
        <taxon>Eukaryota</taxon>
        <taxon>Viridiplantae</taxon>
        <taxon>Streptophyta</taxon>
        <taxon>Embryophyta</taxon>
        <taxon>Tracheophyta</taxon>
        <taxon>Spermatophyta</taxon>
        <taxon>Magnoliopsida</taxon>
        <taxon>eudicotyledons</taxon>
        <taxon>Gunneridae</taxon>
        <taxon>Pentapetalae</taxon>
        <taxon>asterids</taxon>
        <taxon>lamiids</taxon>
        <taxon>Boraginales</taxon>
        <taxon>Boraginaceae</taxon>
        <taxon>Boraginoideae</taxon>
        <taxon>Lithospermeae</taxon>
        <taxon>Lithospermum</taxon>
    </lineage>
</organism>
<sequence>MVSVVAKQCITPAHISAAMIVQEKGSRNKRKFRSDPPSADPTNIINFPQNECTSYEFTVDTFENIPSHGHSNACDMCSLEQDGSEALKLDLALSCAVGSAEGEMSLPRAQTETADDIHNAEWSDLSESQLEELVLSNLDAIFKSAIKKIVACGYSDKVVAKAVLRSGICYGCKDTVSNIVDNTLAFLRSGQETDSSRDHYFDDLQQLEKYILAELVCVLREVRPFFSTGDAMWCLLICDMNLSQACTMESEYSCLTDDGATSGNSSCSEQVHPQTVTKYSEPEFSFSCSQNCQCEIPNLTSLPCGHTYPASAPSVAGHSNSKGNSTFVINGIIPHKTCSNSSSDKSFTTVGTSRSTGVEEKFVVSRKGSGITKRDILRQKSIHLEKHYRCGTKGVKEKITSFGGLVLDKKLKSVGESTGWNAKNASTISKTVGVNMPQGIIRSNTLVSVGFSSTSELRTGTPCLKSIQPKSSFASSMPEVNLSTPLPLSDTELSLSFPLKDIPAPVPLSIIEDRANLNFSEMPNDKPQGYIPQDRKDKIIMKLAPRVQELENHLRDWTEWANQKVMQAARRLGKDKAELKRLKQEKEEVERIKKEKQNLEDNTMKKLSEMESALRKASGQVDRANAAVKRLEIENDVLRREMEAAKLRATESAVRCQEASVREKKTLMKIQSWEKQKVVVQEELTDEKHKLAQLEHRVEQAKNLKDQIEARWQQEQNAKEDLLGQANLFRDEREQIERSAKSKDAAIRSRAETNMQKYQDDINKLQKEIYQIRLNMDSPKIAALKRGMDGSYAGKLTEDRTSPAPRASHISYISSMAADFPDYRESGGVKRERECVMCLTEEMSVVFLPCAHQVVCATCNELHEKQGMKDCPSCRSTIQQRICVHYGRS</sequence>
<comment type="caution">
    <text evidence="4">The sequence shown here is derived from an EMBL/GenBank/DDBJ whole genome shotgun (WGS) entry which is preliminary data.</text>
</comment>
<keyword evidence="1" id="KW-0479">Metal-binding</keyword>
<dbReference type="Gene3D" id="3.30.40.10">
    <property type="entry name" value="Zinc/RING finger domain, C3HC4 (zinc finger)"/>
    <property type="match status" value="1"/>
</dbReference>